<comment type="caution">
    <text evidence="2">The sequence shown here is derived from an EMBL/GenBank/DDBJ whole genome shotgun (WGS) entry which is preliminary data.</text>
</comment>
<reference evidence="2" key="2">
    <citation type="submission" date="2023-01" db="EMBL/GenBank/DDBJ databases">
        <authorList>
            <person name="Sun Q."/>
            <person name="Evtushenko L."/>
        </authorList>
    </citation>
    <scope>NUCLEOTIDE SEQUENCE</scope>
    <source>
        <strain evidence="2">VKM Ac-2007</strain>
    </source>
</reference>
<keyword evidence="3" id="KW-1185">Reference proteome</keyword>
<evidence type="ECO:0000256" key="1">
    <source>
        <dbReference type="SAM" id="MobiDB-lite"/>
    </source>
</evidence>
<reference evidence="2" key="1">
    <citation type="journal article" date="2014" name="Int. J. Syst. Evol. Microbiol.">
        <title>Complete genome sequence of Corynebacterium casei LMG S-19264T (=DSM 44701T), isolated from a smear-ripened cheese.</title>
        <authorList>
            <consortium name="US DOE Joint Genome Institute (JGI-PGF)"/>
            <person name="Walter F."/>
            <person name="Albersmeier A."/>
            <person name="Kalinowski J."/>
            <person name="Ruckert C."/>
        </authorList>
    </citation>
    <scope>NUCLEOTIDE SEQUENCE</scope>
    <source>
        <strain evidence="2">VKM Ac-2007</strain>
    </source>
</reference>
<proteinExistence type="predicted"/>
<protein>
    <submittedName>
        <fullName evidence="2">Uncharacterized protein</fullName>
    </submittedName>
</protein>
<name>A0A9W6MB13_9ACTN</name>
<dbReference type="AlphaFoldDB" id="A0A9W6MB13"/>
<accession>A0A9W6MB13</accession>
<evidence type="ECO:0000313" key="2">
    <source>
        <dbReference type="EMBL" id="GLK07572.1"/>
    </source>
</evidence>
<gene>
    <name evidence="2" type="ORF">GCM10017600_09770</name>
</gene>
<dbReference type="EMBL" id="BSEV01000001">
    <property type="protein sequence ID" value="GLK07572.1"/>
    <property type="molecule type" value="Genomic_DNA"/>
</dbReference>
<feature type="region of interest" description="Disordered" evidence="1">
    <location>
        <begin position="1"/>
        <end position="36"/>
    </location>
</feature>
<dbReference type="Proteomes" id="UP001143474">
    <property type="component" value="Unassembled WGS sequence"/>
</dbReference>
<organism evidence="2 3">
    <name type="scientific">Streptosporangium carneum</name>
    <dbReference type="NCBI Taxonomy" id="47481"/>
    <lineage>
        <taxon>Bacteria</taxon>
        <taxon>Bacillati</taxon>
        <taxon>Actinomycetota</taxon>
        <taxon>Actinomycetes</taxon>
        <taxon>Streptosporangiales</taxon>
        <taxon>Streptosporangiaceae</taxon>
        <taxon>Streptosporangium</taxon>
    </lineage>
</organism>
<evidence type="ECO:0000313" key="3">
    <source>
        <dbReference type="Proteomes" id="UP001143474"/>
    </source>
</evidence>
<sequence>MAARHGAGVRRRAPALTPPLPEGRVITPRRPPPADPGALAERLRALRQAHPAWHITYDDGVRVWSALRDPFPTKQEIDAGVKLLIKTPSPERMDQELTGQAEILKNLPATSRAFPRL</sequence>